<dbReference type="GO" id="GO:0016887">
    <property type="term" value="F:ATP hydrolysis activity"/>
    <property type="evidence" value="ECO:0007669"/>
    <property type="project" value="InterPro"/>
</dbReference>
<organism evidence="12">
    <name type="scientific">Lichtheimia ramosa</name>
    <dbReference type="NCBI Taxonomy" id="688394"/>
    <lineage>
        <taxon>Eukaryota</taxon>
        <taxon>Fungi</taxon>
        <taxon>Fungi incertae sedis</taxon>
        <taxon>Mucoromycota</taxon>
        <taxon>Mucoromycotina</taxon>
        <taxon>Mucoromycetes</taxon>
        <taxon>Mucorales</taxon>
        <taxon>Lichtheimiaceae</taxon>
        <taxon>Lichtheimia</taxon>
    </lineage>
</organism>
<comment type="subcellular location">
    <subcellularLocation>
        <location evidence="1">Membrane</location>
        <topology evidence="1">Multi-pass membrane protein</topology>
    </subcellularLocation>
</comment>
<dbReference type="GO" id="GO:0005524">
    <property type="term" value="F:ATP binding"/>
    <property type="evidence" value="ECO:0007669"/>
    <property type="project" value="UniProtKB-KW"/>
</dbReference>
<dbReference type="GO" id="GO:0090374">
    <property type="term" value="P:oligopeptide export from mitochondrion"/>
    <property type="evidence" value="ECO:0007669"/>
    <property type="project" value="TreeGrafter"/>
</dbReference>
<keyword evidence="4" id="KW-0547">Nucleotide-binding</keyword>
<feature type="domain" description="ABC transporter" evidence="10">
    <location>
        <begin position="1065"/>
        <end position="1307"/>
    </location>
</feature>
<keyword evidence="6 9" id="KW-1133">Transmembrane helix</keyword>
<evidence type="ECO:0000256" key="9">
    <source>
        <dbReference type="SAM" id="Phobius"/>
    </source>
</evidence>
<evidence type="ECO:0000259" key="11">
    <source>
        <dbReference type="PROSITE" id="PS50929"/>
    </source>
</evidence>
<feature type="domain" description="ABC transmembrane type-1" evidence="11">
    <location>
        <begin position="741"/>
        <end position="1031"/>
    </location>
</feature>
<dbReference type="GO" id="GO:0015421">
    <property type="term" value="F:ABC-type oligopeptide transporter activity"/>
    <property type="evidence" value="ECO:0007669"/>
    <property type="project" value="TreeGrafter"/>
</dbReference>
<evidence type="ECO:0000256" key="3">
    <source>
        <dbReference type="ARBA" id="ARBA00022692"/>
    </source>
</evidence>
<dbReference type="PANTHER" id="PTHR43394">
    <property type="entry name" value="ATP-DEPENDENT PERMEASE MDL1, MITOCHONDRIAL"/>
    <property type="match status" value="1"/>
</dbReference>
<feature type="transmembrane region" description="Helical" evidence="9">
    <location>
        <begin position="736"/>
        <end position="765"/>
    </location>
</feature>
<evidence type="ECO:0000256" key="7">
    <source>
        <dbReference type="ARBA" id="ARBA00023136"/>
    </source>
</evidence>
<dbReference type="Pfam" id="PF00005">
    <property type="entry name" value="ABC_tran"/>
    <property type="match status" value="2"/>
</dbReference>
<feature type="transmembrane region" description="Helical" evidence="9">
    <location>
        <begin position="785"/>
        <end position="805"/>
    </location>
</feature>
<dbReference type="InterPro" id="IPR039421">
    <property type="entry name" value="Type_1_exporter"/>
</dbReference>
<dbReference type="InterPro" id="IPR017871">
    <property type="entry name" value="ABC_transporter-like_CS"/>
</dbReference>
<dbReference type="Pfam" id="PF00664">
    <property type="entry name" value="ABC_membrane"/>
    <property type="match status" value="2"/>
</dbReference>
<evidence type="ECO:0008006" key="13">
    <source>
        <dbReference type="Google" id="ProtNLM"/>
    </source>
</evidence>
<dbReference type="InterPro" id="IPR027417">
    <property type="entry name" value="P-loop_NTPase"/>
</dbReference>
<feature type="transmembrane region" description="Helical" evidence="9">
    <location>
        <begin position="971"/>
        <end position="995"/>
    </location>
</feature>
<dbReference type="CDD" id="cd18577">
    <property type="entry name" value="ABC_6TM_Pgp_ABCB1_D1_like"/>
    <property type="match status" value="1"/>
</dbReference>
<name>A0A077WJN0_9FUNG</name>
<proteinExistence type="inferred from homology"/>
<dbReference type="Gene3D" id="3.40.50.300">
    <property type="entry name" value="P-loop containing nucleotide triphosphate hydrolases"/>
    <property type="match status" value="2"/>
</dbReference>
<evidence type="ECO:0000256" key="8">
    <source>
        <dbReference type="SAM" id="MobiDB-lite"/>
    </source>
</evidence>
<dbReference type="PROSITE" id="PS50893">
    <property type="entry name" value="ABC_TRANSPORTER_2"/>
    <property type="match status" value="2"/>
</dbReference>
<dbReference type="PANTHER" id="PTHR43394:SF27">
    <property type="entry name" value="ATP-DEPENDENT TRANSLOCASE ABCB1-LIKE"/>
    <property type="match status" value="1"/>
</dbReference>
<feature type="transmembrane region" description="Helical" evidence="9">
    <location>
        <begin position="870"/>
        <end position="896"/>
    </location>
</feature>
<evidence type="ECO:0000256" key="2">
    <source>
        <dbReference type="ARBA" id="ARBA00007577"/>
    </source>
</evidence>
<dbReference type="InterPro" id="IPR003593">
    <property type="entry name" value="AAA+_ATPase"/>
</dbReference>
<feature type="transmembrane region" description="Helical" evidence="9">
    <location>
        <begin position="75"/>
        <end position="99"/>
    </location>
</feature>
<feature type="transmembrane region" description="Helical" evidence="9">
    <location>
        <begin position="1007"/>
        <end position="1030"/>
    </location>
</feature>
<dbReference type="InterPro" id="IPR003439">
    <property type="entry name" value="ABC_transporter-like_ATP-bd"/>
</dbReference>
<dbReference type="PROSITE" id="PS00211">
    <property type="entry name" value="ABC_TRANSPORTER_1"/>
    <property type="match status" value="2"/>
</dbReference>
<keyword evidence="5" id="KW-0067">ATP-binding</keyword>
<dbReference type="SMART" id="SM00382">
    <property type="entry name" value="AAA"/>
    <property type="match status" value="2"/>
</dbReference>
<accession>A0A077WJN0</accession>
<evidence type="ECO:0000313" key="12">
    <source>
        <dbReference type="EMBL" id="CDS07288.1"/>
    </source>
</evidence>
<evidence type="ECO:0000256" key="1">
    <source>
        <dbReference type="ARBA" id="ARBA00004141"/>
    </source>
</evidence>
<dbReference type="CDD" id="cd03249">
    <property type="entry name" value="ABC_MTABC3_MDL1_MDL2"/>
    <property type="match status" value="2"/>
</dbReference>
<feature type="region of interest" description="Disordered" evidence="8">
    <location>
        <begin position="1"/>
        <end position="57"/>
    </location>
</feature>
<evidence type="ECO:0000256" key="5">
    <source>
        <dbReference type="ARBA" id="ARBA00022840"/>
    </source>
</evidence>
<feature type="transmembrane region" description="Helical" evidence="9">
    <location>
        <begin position="347"/>
        <end position="369"/>
    </location>
</feature>
<evidence type="ECO:0000259" key="10">
    <source>
        <dbReference type="PROSITE" id="PS50893"/>
    </source>
</evidence>
<dbReference type="EMBL" id="LK023324">
    <property type="protein sequence ID" value="CDS07288.1"/>
    <property type="molecule type" value="Genomic_DNA"/>
</dbReference>
<reference evidence="12" key="1">
    <citation type="journal article" date="2014" name="Genome Announc.">
        <title>De novo whole-genome sequence and genome annotation of Lichtheimia ramosa.</title>
        <authorList>
            <person name="Linde J."/>
            <person name="Schwartze V."/>
            <person name="Binder U."/>
            <person name="Lass-Florl C."/>
            <person name="Voigt K."/>
            <person name="Horn F."/>
        </authorList>
    </citation>
    <scope>NUCLEOTIDE SEQUENCE</scope>
    <source>
        <strain evidence="12">JMRC FSU:6197</strain>
    </source>
</reference>
<feature type="transmembrane region" description="Helical" evidence="9">
    <location>
        <begin position="306"/>
        <end position="327"/>
    </location>
</feature>
<dbReference type="GO" id="GO:0005743">
    <property type="term" value="C:mitochondrial inner membrane"/>
    <property type="evidence" value="ECO:0007669"/>
    <property type="project" value="TreeGrafter"/>
</dbReference>
<dbReference type="FunFam" id="3.40.50.300:FF:000251">
    <property type="entry name" value="ABC transporter B family member 19"/>
    <property type="match status" value="1"/>
</dbReference>
<feature type="domain" description="ABC transporter" evidence="10">
    <location>
        <begin position="404"/>
        <end position="642"/>
    </location>
</feature>
<feature type="transmembrane region" description="Helical" evidence="9">
    <location>
        <begin position="229"/>
        <end position="250"/>
    </location>
</feature>
<feature type="domain" description="ABC transmembrane type-1" evidence="11">
    <location>
        <begin position="79"/>
        <end position="371"/>
    </location>
</feature>
<feature type="transmembrane region" description="Helical" evidence="9">
    <location>
        <begin position="128"/>
        <end position="152"/>
    </location>
</feature>
<dbReference type="FunFam" id="3.40.50.300:FF:000916">
    <property type="entry name" value="ABC transporter B family member 9"/>
    <property type="match status" value="1"/>
</dbReference>
<feature type="compositionally biased region" description="Polar residues" evidence="8">
    <location>
        <begin position="9"/>
        <end position="18"/>
    </location>
</feature>
<feature type="transmembrane region" description="Helical" evidence="9">
    <location>
        <begin position="204"/>
        <end position="223"/>
    </location>
</feature>
<dbReference type="InterPro" id="IPR011527">
    <property type="entry name" value="ABC1_TM_dom"/>
</dbReference>
<evidence type="ECO:0000256" key="4">
    <source>
        <dbReference type="ARBA" id="ARBA00022741"/>
    </source>
</evidence>
<sequence length="1311" mass="143060">MENEKVELNDQQVDQTSLDIKPAVADHEGDSGSDMNKEGVIDDKASSSDEKKEKKKKEPTVPLHKLFRFASKIDLLMILAASIGSLGVGVLMPASMIIFGDLLGSLGQTAQSTTTTTNVDFLSKTLDMILIFVYMGTASLVASYVSHAFWVISGERQIQTIRRLYLHSIYRQDMSWFDAAEEGSLTTRLATDTQMVQEGISEKCGMILQMTGQVVSGIVIAFVKGPILAAVILATIPLVAGAGTMMGYYYDKFTKTTSDVYADAGAIAEEMISGIRTISAFSLQSRFQTRYEEQLRKARNTGCRRGVLVAIMFGSFMGIIFSSYGLSFWYGSKLIRDGRMSGSDVVIVFYTMMISTMALMGLPLNLSAVSSATAAAQRIFALIDRVPAIDIDAPGKEHTLHGDIEFRDIDFKYPTRPDIPILRSFSAHIKPGSTVALVGASGSGKSTIVQLLQRFYDPDNGEIIVDGIPLKDLSVQSLRRQIGVVSQEPVLFNTTIRKNLLLGADNDNVSNEDLVRACKAANCHDFISALPDGYDSHVGQCGSMLSGGQKQRVAIARAIIKNPAILLLDEATSALDTQSERLVQKALEEASKNRTTITIAHRLSTIKSADQIIVLKHGEIVEQGTHEELLAKNGAYADLVHKQEIAMEKENKQLSVGLDEQQDNTAIEADEEQDQAQSKHDLSIRRLSTKHSMASSVEGGIPDEMRELKKEREREEKYKHVRTPFFKVLKQMRPEWPLIGVGLIGCLLSGAAFPVSALLLGRVFSVLVDPATRSTVSGPMEGSNLYAFLFLICGIGVFIGFLLQLGSFEVAGERYTERLRSKLFAALMKQEIAFYDEEDNSTGALTSTLAVDAKNVNDMITKVLGDIGSVVFSTIVGFVIAFVHGWALTLVILAMLPLMAAASAYEGKVEMGFADDTKNASIQSGQVAGEAIKDIRTVASLAKQHHFEERYAKATAYPHKLAVRKAYLGSIGYALSQGMVIYVNAVSFYAGIRFMEKGMMTIEQMMVVMMAVVMTAMGIGRGSMFVSHIVKAKYAALSSFELLERKPVIDSELEGIEPTSVRGDISFDDVSFAYPRRPDLPVFHGDFNLKGAAGSTIALVGHSGCGKSTVIGMLERWYDPKSGAARLDEHSTQAYTLGNLRGHMSLVSQEPVLFDMSIGDNIRFGVPEDVKVTQEQVEQACMAANIHQFITDLPDGYNTRVGDKGSQLSGGQKQRIAIARALIRNPRVLLLDEATSALDSESEKLVQTAIDNIINEGGRTTLTIAHRLSTIQGADLICVIKNGRVIEQGTHWELLELGGAYKELVQQQSLA</sequence>
<dbReference type="InterPro" id="IPR036640">
    <property type="entry name" value="ABC1_TM_sf"/>
</dbReference>
<comment type="similarity">
    <text evidence="2">Belongs to the ABC transporter superfamily. ABCB family. Multidrug resistance exporter (TC 3.A.1.201) subfamily.</text>
</comment>
<dbReference type="OrthoDB" id="6500128at2759"/>
<dbReference type="SUPFAM" id="SSF90123">
    <property type="entry name" value="ABC transporter transmembrane region"/>
    <property type="match status" value="2"/>
</dbReference>
<dbReference type="SUPFAM" id="SSF52540">
    <property type="entry name" value="P-loop containing nucleoside triphosphate hydrolases"/>
    <property type="match status" value="2"/>
</dbReference>
<feature type="compositionally biased region" description="Basic and acidic residues" evidence="8">
    <location>
        <begin position="24"/>
        <end position="57"/>
    </location>
</feature>
<gene>
    <name evidence="12" type="ORF">LRAMOSA01237</name>
</gene>
<keyword evidence="3 9" id="KW-0812">Transmembrane</keyword>
<evidence type="ECO:0000256" key="6">
    <source>
        <dbReference type="ARBA" id="ARBA00022989"/>
    </source>
</evidence>
<dbReference type="Gene3D" id="1.20.1560.10">
    <property type="entry name" value="ABC transporter type 1, transmembrane domain"/>
    <property type="match status" value="1"/>
</dbReference>
<dbReference type="CDD" id="cd18578">
    <property type="entry name" value="ABC_6TM_Pgp_ABCB1_D2_like"/>
    <property type="match status" value="1"/>
</dbReference>
<keyword evidence="7 9" id="KW-0472">Membrane</keyword>
<protein>
    <recommendedName>
        <fullName evidence="13">ATP-binding cassette, subfamily B (MDR/TAP), member 1</fullName>
    </recommendedName>
</protein>
<dbReference type="PROSITE" id="PS50929">
    <property type="entry name" value="ABC_TM1F"/>
    <property type="match status" value="2"/>
</dbReference>